<name>A0A7R9EBR5_9NEOP</name>
<sequence length="109" mass="12185">MVQFKSVAQSTCGVRFRQLTTSTTRACALSSQRVIGENGRQTSVPTKRDQLKGVRQLTMDVHVNIVNLGPSQAWASDIPIPIFLVPLEPLHPIMAELTKNNNKNLDRFR</sequence>
<dbReference type="EMBL" id="OB794807">
    <property type="protein sequence ID" value="CAD7431112.1"/>
    <property type="molecule type" value="Genomic_DNA"/>
</dbReference>
<gene>
    <name evidence="1" type="ORF">TMSB3V08_LOCUS7856</name>
</gene>
<evidence type="ECO:0000313" key="1">
    <source>
        <dbReference type="EMBL" id="CAD7431112.1"/>
    </source>
</evidence>
<proteinExistence type="predicted"/>
<dbReference type="AlphaFoldDB" id="A0A7R9EBR5"/>
<protein>
    <submittedName>
        <fullName evidence="1">Uncharacterized protein</fullName>
    </submittedName>
</protein>
<organism evidence="1">
    <name type="scientific">Timema monikensis</name>
    <dbReference type="NCBI Taxonomy" id="170555"/>
    <lineage>
        <taxon>Eukaryota</taxon>
        <taxon>Metazoa</taxon>
        <taxon>Ecdysozoa</taxon>
        <taxon>Arthropoda</taxon>
        <taxon>Hexapoda</taxon>
        <taxon>Insecta</taxon>
        <taxon>Pterygota</taxon>
        <taxon>Neoptera</taxon>
        <taxon>Polyneoptera</taxon>
        <taxon>Phasmatodea</taxon>
        <taxon>Timematodea</taxon>
        <taxon>Timematoidea</taxon>
        <taxon>Timematidae</taxon>
        <taxon>Timema</taxon>
    </lineage>
</organism>
<accession>A0A7R9EBR5</accession>
<reference evidence="1" key="1">
    <citation type="submission" date="2020-11" db="EMBL/GenBank/DDBJ databases">
        <authorList>
            <person name="Tran Van P."/>
        </authorList>
    </citation>
    <scope>NUCLEOTIDE SEQUENCE</scope>
</reference>